<protein>
    <submittedName>
        <fullName evidence="1">Uncharacterized protein</fullName>
    </submittedName>
</protein>
<evidence type="ECO:0000313" key="2">
    <source>
        <dbReference type="Proteomes" id="UP000009352"/>
    </source>
</evidence>
<sequence length="135" mass="15096">MKIMHEDLGSYAYVQRVYNANMRLAAYKLPQTAENGTVTLIADELINLTMQIENGRVKKITIIATNPRSSVYMQVFEGFEFGFNAVSTWIQNYEETTRTHGPSQGVVKGILADYNTTKDNVLTVSLTRVSGKAPE</sequence>
<dbReference type="Proteomes" id="UP000009352">
    <property type="component" value="Unassembled WGS sequence"/>
</dbReference>
<evidence type="ECO:0000313" key="1">
    <source>
        <dbReference type="EMBL" id="EKS49197.1"/>
    </source>
</evidence>
<organism evidence="1 2">
    <name type="scientific">Lacticaseibacillus rhamnosus LRHMDP3</name>
    <dbReference type="NCBI Taxonomy" id="1203259"/>
    <lineage>
        <taxon>Bacteria</taxon>
        <taxon>Bacillati</taxon>
        <taxon>Bacillota</taxon>
        <taxon>Bacilli</taxon>
        <taxon>Lactobacillales</taxon>
        <taxon>Lactobacillaceae</taxon>
        <taxon>Lacticaseibacillus</taxon>
    </lineage>
</organism>
<dbReference type="EMBL" id="AMQX01000017">
    <property type="protein sequence ID" value="EKS49197.1"/>
    <property type="molecule type" value="Genomic_DNA"/>
</dbReference>
<comment type="caution">
    <text evidence="1">The sequence shown here is derived from an EMBL/GenBank/DDBJ whole genome shotgun (WGS) entry which is preliminary data.</text>
</comment>
<accession>A0AB33XRU5</accession>
<name>A0AB33XRU5_LACRH</name>
<proteinExistence type="predicted"/>
<gene>
    <name evidence="1" type="ORF">LRHMDP3_2507</name>
</gene>
<reference evidence="1 2" key="1">
    <citation type="journal article" date="2013" name="Genome Announc.">
        <title>Draft Genome Sequence of Staphylococcus simulans UMC-CNS-990, Isolated from a Case of Chronic Bovine Mastitis.</title>
        <authorList>
            <person name="Calcutt M.J."/>
            <person name="Foecking M.F."/>
            <person name="Hsieh H.Y."/>
            <person name="Perry J."/>
            <person name="Stewart G.C."/>
            <person name="Middleton J.R."/>
        </authorList>
    </citation>
    <scope>NUCLEOTIDE SEQUENCE [LARGE SCALE GENOMIC DNA]</scope>
    <source>
        <strain evidence="1 2">LRHMDP3</strain>
    </source>
</reference>
<dbReference type="AlphaFoldDB" id="A0AB33XRU5"/>